<feature type="signal peptide" evidence="3">
    <location>
        <begin position="1"/>
        <end position="28"/>
    </location>
</feature>
<organism evidence="4 5">
    <name type="scientific">Vitrella brassicaformis (strain CCMP3155)</name>
    <dbReference type="NCBI Taxonomy" id="1169540"/>
    <lineage>
        <taxon>Eukaryota</taxon>
        <taxon>Sar</taxon>
        <taxon>Alveolata</taxon>
        <taxon>Colpodellida</taxon>
        <taxon>Vitrellaceae</taxon>
        <taxon>Vitrella</taxon>
    </lineage>
</organism>
<sequence length="375" mass="38709">MASIAGAIIAGAIAGAVCLLAAVPRASSVSAGQVSGCVLDEGIDYIAADLTGAWRGYPTSQSCADWCAITVGCGYWTHLVVYAVHRDTGDGACYLKATKGTLLKQTEDDLLTRSITSGTRACGTPSEPSADGEGAISCRTGPPPLSTDEASDERGHGAENQTLSASSIDDIDISSTNDTASVVLESESLPEQPPVAQAATNGSSPSTGVDRHRDIEEETSAPLPVVIRPLDKNSSLSHGPQREKAIKSLNPSASDDHAPPPSPFSLHSPWVCVAGGTAAGCMLALAAVLVVLTWRKARIMHRCNRQTSMAMAGTAPLSSVMCCVDGYGHRSSGQRQEPRDDDDGAGVGVLGVGGGRVESSLGTPVTKLRREATWD</sequence>
<keyword evidence="5" id="KW-1185">Reference proteome</keyword>
<evidence type="ECO:0000256" key="3">
    <source>
        <dbReference type="SAM" id="SignalP"/>
    </source>
</evidence>
<feature type="transmembrane region" description="Helical" evidence="2">
    <location>
        <begin position="268"/>
        <end position="292"/>
    </location>
</feature>
<feature type="compositionally biased region" description="Gly residues" evidence="1">
    <location>
        <begin position="345"/>
        <end position="356"/>
    </location>
</feature>
<dbReference type="VEuPathDB" id="CryptoDB:Vbra_20435"/>
<dbReference type="Proteomes" id="UP000041254">
    <property type="component" value="Unassembled WGS sequence"/>
</dbReference>
<protein>
    <recommendedName>
        <fullName evidence="6">Apple domain-containing protein</fullName>
    </recommendedName>
</protein>
<feature type="region of interest" description="Disordered" evidence="1">
    <location>
        <begin position="116"/>
        <end position="244"/>
    </location>
</feature>
<keyword evidence="2" id="KW-0472">Membrane</keyword>
<keyword evidence="2" id="KW-0812">Transmembrane</keyword>
<gene>
    <name evidence="4" type="ORF">Vbra_20435</name>
</gene>
<proteinExistence type="predicted"/>
<name>A0A0G4EJU1_VITBC</name>
<evidence type="ECO:0000256" key="2">
    <source>
        <dbReference type="SAM" id="Phobius"/>
    </source>
</evidence>
<dbReference type="InParanoid" id="A0A0G4EJU1"/>
<feature type="compositionally biased region" description="Low complexity" evidence="1">
    <location>
        <begin position="164"/>
        <end position="181"/>
    </location>
</feature>
<keyword evidence="2" id="KW-1133">Transmembrane helix</keyword>
<dbReference type="Gene3D" id="3.50.4.10">
    <property type="entry name" value="Hepatocyte Growth Factor"/>
    <property type="match status" value="1"/>
</dbReference>
<dbReference type="AlphaFoldDB" id="A0A0G4EJU1"/>
<feature type="region of interest" description="Disordered" evidence="1">
    <location>
        <begin position="329"/>
        <end position="375"/>
    </location>
</feature>
<evidence type="ECO:0000313" key="4">
    <source>
        <dbReference type="EMBL" id="CEL97022.1"/>
    </source>
</evidence>
<feature type="compositionally biased region" description="Polar residues" evidence="1">
    <location>
        <begin position="198"/>
        <end position="207"/>
    </location>
</feature>
<evidence type="ECO:0008006" key="6">
    <source>
        <dbReference type="Google" id="ProtNLM"/>
    </source>
</evidence>
<feature type="chain" id="PRO_5005187878" description="Apple domain-containing protein" evidence="3">
    <location>
        <begin position="29"/>
        <end position="375"/>
    </location>
</feature>
<keyword evidence="3" id="KW-0732">Signal</keyword>
<reference evidence="4 5" key="1">
    <citation type="submission" date="2014-11" db="EMBL/GenBank/DDBJ databases">
        <authorList>
            <person name="Zhu J."/>
            <person name="Qi W."/>
            <person name="Song R."/>
        </authorList>
    </citation>
    <scope>NUCLEOTIDE SEQUENCE [LARGE SCALE GENOMIC DNA]</scope>
</reference>
<evidence type="ECO:0000256" key="1">
    <source>
        <dbReference type="SAM" id="MobiDB-lite"/>
    </source>
</evidence>
<dbReference type="EMBL" id="CDMY01000252">
    <property type="protein sequence ID" value="CEL97022.1"/>
    <property type="molecule type" value="Genomic_DNA"/>
</dbReference>
<accession>A0A0G4EJU1</accession>
<evidence type="ECO:0000313" key="5">
    <source>
        <dbReference type="Proteomes" id="UP000041254"/>
    </source>
</evidence>